<feature type="compositionally biased region" description="Basic and acidic residues" evidence="9">
    <location>
        <begin position="1"/>
        <end position="11"/>
    </location>
</feature>
<feature type="compositionally biased region" description="Polar residues" evidence="9">
    <location>
        <begin position="326"/>
        <end position="339"/>
    </location>
</feature>
<dbReference type="Proteomes" id="UP000239757">
    <property type="component" value="Unassembled WGS sequence"/>
</dbReference>
<keyword evidence="4" id="KW-0805">Transcription regulation</keyword>
<dbReference type="GO" id="GO:0005634">
    <property type="term" value="C:nucleus"/>
    <property type="evidence" value="ECO:0007669"/>
    <property type="project" value="UniProtKB-SubCell"/>
</dbReference>
<evidence type="ECO:0000256" key="1">
    <source>
        <dbReference type="ARBA" id="ARBA00022723"/>
    </source>
</evidence>
<evidence type="ECO:0000313" key="11">
    <source>
        <dbReference type="EMBL" id="PPS19938.1"/>
    </source>
</evidence>
<dbReference type="OrthoDB" id="1927254at2759"/>
<name>A0A2P5YWG6_GOSBA</name>
<keyword evidence="2 8" id="KW-0863">Zinc-finger</keyword>
<evidence type="ECO:0000256" key="5">
    <source>
        <dbReference type="ARBA" id="ARBA00023125"/>
    </source>
</evidence>
<dbReference type="PROSITE" id="PS50884">
    <property type="entry name" value="ZF_DOF_2"/>
    <property type="match status" value="1"/>
</dbReference>
<keyword evidence="5 8" id="KW-0238">DNA-binding</keyword>
<evidence type="ECO:0000256" key="3">
    <source>
        <dbReference type="ARBA" id="ARBA00022833"/>
    </source>
</evidence>
<dbReference type="GO" id="GO:0003677">
    <property type="term" value="F:DNA binding"/>
    <property type="evidence" value="ECO:0007669"/>
    <property type="project" value="UniProtKB-UniRule"/>
</dbReference>
<dbReference type="EMBL" id="KZ662727">
    <property type="protein sequence ID" value="PPS19938.1"/>
    <property type="molecule type" value="Genomic_DNA"/>
</dbReference>
<dbReference type="GO" id="GO:0003700">
    <property type="term" value="F:DNA-binding transcription factor activity"/>
    <property type="evidence" value="ECO:0007669"/>
    <property type="project" value="InterPro"/>
</dbReference>
<reference evidence="11 12" key="1">
    <citation type="submission" date="2015-01" db="EMBL/GenBank/DDBJ databases">
        <title>Genome of allotetraploid Gossypium barbadense reveals genomic plasticity and fiber elongation in cotton evolution.</title>
        <authorList>
            <person name="Chen X."/>
            <person name="Liu X."/>
            <person name="Zhao B."/>
            <person name="Zheng H."/>
            <person name="Hu Y."/>
            <person name="Lu G."/>
            <person name="Yang C."/>
            <person name="Chen J."/>
            <person name="Shan C."/>
            <person name="Zhang L."/>
            <person name="Zhou Y."/>
            <person name="Wang L."/>
            <person name="Guo W."/>
            <person name="Bai Y."/>
            <person name="Ruan J."/>
            <person name="Shangguan X."/>
            <person name="Mao Y."/>
            <person name="Jiang J."/>
            <person name="Zhu Y."/>
            <person name="Lei J."/>
            <person name="Kang H."/>
            <person name="Chen S."/>
            <person name="He X."/>
            <person name="Wang R."/>
            <person name="Wang Y."/>
            <person name="Chen J."/>
            <person name="Wang L."/>
            <person name="Yu S."/>
            <person name="Wang B."/>
            <person name="Wei J."/>
            <person name="Song S."/>
            <person name="Lu X."/>
            <person name="Gao Z."/>
            <person name="Gu W."/>
            <person name="Deng X."/>
            <person name="Ma D."/>
            <person name="Wang S."/>
            <person name="Liang W."/>
            <person name="Fang L."/>
            <person name="Cai C."/>
            <person name="Zhu X."/>
            <person name="Zhou B."/>
            <person name="Zhang Y."/>
            <person name="Chen Z."/>
            <person name="Xu S."/>
            <person name="Zhu R."/>
            <person name="Wang S."/>
            <person name="Zhang T."/>
            <person name="Zhao G."/>
        </authorList>
    </citation>
    <scope>NUCLEOTIDE SEQUENCE [LARGE SCALE GENOMIC DNA]</scope>
    <source>
        <strain evidence="12">cv. Xinhai21</strain>
        <tissue evidence="11">Leaf</tissue>
    </source>
</reference>
<dbReference type="InterPro" id="IPR045174">
    <property type="entry name" value="Dof"/>
</dbReference>
<comment type="subcellular location">
    <subcellularLocation>
        <location evidence="8">Nucleus</location>
    </subcellularLocation>
</comment>
<feature type="compositionally biased region" description="Polar residues" evidence="9">
    <location>
        <begin position="422"/>
        <end position="431"/>
    </location>
</feature>
<feature type="compositionally biased region" description="Basic residues" evidence="9">
    <location>
        <begin position="44"/>
        <end position="54"/>
    </location>
</feature>
<evidence type="ECO:0000256" key="7">
    <source>
        <dbReference type="ARBA" id="ARBA00023242"/>
    </source>
</evidence>
<keyword evidence="6" id="KW-0804">Transcription</keyword>
<protein>
    <recommendedName>
        <fullName evidence="10">Dof-type domain-containing protein</fullName>
    </recommendedName>
</protein>
<gene>
    <name evidence="11" type="ORF">GOBAR_AA00652</name>
</gene>
<feature type="region of interest" description="Disordered" evidence="9">
    <location>
        <begin position="414"/>
        <end position="459"/>
    </location>
</feature>
<evidence type="ECO:0000256" key="2">
    <source>
        <dbReference type="ARBA" id="ARBA00022771"/>
    </source>
</evidence>
<evidence type="ECO:0000256" key="8">
    <source>
        <dbReference type="PROSITE-ProRule" id="PRU00071"/>
    </source>
</evidence>
<dbReference type="PANTHER" id="PTHR31089:SF1">
    <property type="entry name" value="CYCLIC DOF FACTOR 3"/>
    <property type="match status" value="1"/>
</dbReference>
<feature type="region of interest" description="Disordered" evidence="9">
    <location>
        <begin position="319"/>
        <end position="341"/>
    </location>
</feature>
<dbReference type="GO" id="GO:0008270">
    <property type="term" value="F:zinc ion binding"/>
    <property type="evidence" value="ECO:0007669"/>
    <property type="project" value="UniProtKB-KW"/>
</dbReference>
<keyword evidence="3" id="KW-0862">Zinc</keyword>
<keyword evidence="7 8" id="KW-0539">Nucleus</keyword>
<organism evidence="11 12">
    <name type="scientific">Gossypium barbadense</name>
    <name type="common">Sea Island cotton</name>
    <name type="synonym">Hibiscus barbadensis</name>
    <dbReference type="NCBI Taxonomy" id="3634"/>
    <lineage>
        <taxon>Eukaryota</taxon>
        <taxon>Viridiplantae</taxon>
        <taxon>Streptophyta</taxon>
        <taxon>Embryophyta</taxon>
        <taxon>Tracheophyta</taxon>
        <taxon>Spermatophyta</taxon>
        <taxon>Magnoliopsida</taxon>
        <taxon>eudicotyledons</taxon>
        <taxon>Gunneridae</taxon>
        <taxon>Pentapetalae</taxon>
        <taxon>rosids</taxon>
        <taxon>malvids</taxon>
        <taxon>Malvales</taxon>
        <taxon>Malvaceae</taxon>
        <taxon>Malvoideae</taxon>
        <taxon>Gossypium</taxon>
    </lineage>
</organism>
<accession>A0A2P5YWG6</accession>
<evidence type="ECO:0000256" key="6">
    <source>
        <dbReference type="ARBA" id="ARBA00023163"/>
    </source>
</evidence>
<evidence type="ECO:0000256" key="4">
    <source>
        <dbReference type="ARBA" id="ARBA00023015"/>
    </source>
</evidence>
<dbReference type="PANTHER" id="PTHR31089">
    <property type="entry name" value="CYCLIC DOF FACTOR 2"/>
    <property type="match status" value="1"/>
</dbReference>
<evidence type="ECO:0000313" key="12">
    <source>
        <dbReference type="Proteomes" id="UP000239757"/>
    </source>
</evidence>
<evidence type="ECO:0000259" key="10">
    <source>
        <dbReference type="PROSITE" id="PS50884"/>
    </source>
</evidence>
<feature type="domain" description="Dof-type" evidence="10">
    <location>
        <begin position="185"/>
        <end position="239"/>
    </location>
</feature>
<sequence>MAVASNRRETFIQDSTNTRNPHHKSSQTVPRLHKLSILTLLPNQKKKPKKKKISRPQELVAENQTMKMQESKDPGIKLFGKKIHLPADGEISTLSVDEFDKAQCGNRVDSLAEQIADTGQEDDNIQPSNREESTNPETSPESNVNPKTPSIDEETGKSKTGKTDKEQSDGSKSQEKTLKKPDQILPCPRCNSMDTKFCYYNNYNIKQPRHFCKACQRYWTAGGTMRNVPVGAGRRKNKNSASHYRHISISEALQAARIDAPNAAHHPALKSNGRVLSFGLDSPICDSMASVLNLGEKKVLNGARNGFHGLEEQRVSVPNRRENGDDCSSGSSITVSNSMEEGGRSCIQENRMGNINGFPSPIPCLPGVPWPYPWNSTVPPPAFCPSGFPMSFYPAAAYWNCGIPGTWNVPWLSPQSSSTSSNHKAPTSGPNWPTLGKHSREGDMAKLDDSEKQKATKQKNGCVLVPKTLRIDDPSEAAKSSIWATLGIKNESLSGGGLFKAFHPKSDEKNHVAESSPVLRANPAALSRSLNFHESS</sequence>
<keyword evidence="1" id="KW-0479">Metal-binding</keyword>
<feature type="compositionally biased region" description="Basic and acidic residues" evidence="9">
    <location>
        <begin position="438"/>
        <end position="454"/>
    </location>
</feature>
<dbReference type="AlphaFoldDB" id="A0A2P5YWG6"/>
<dbReference type="InterPro" id="IPR003851">
    <property type="entry name" value="Znf_Dof"/>
</dbReference>
<proteinExistence type="predicted"/>
<dbReference type="PROSITE" id="PS01361">
    <property type="entry name" value="ZF_DOF_1"/>
    <property type="match status" value="1"/>
</dbReference>
<feature type="region of interest" description="Disordered" evidence="9">
    <location>
        <begin position="1"/>
        <end position="72"/>
    </location>
</feature>
<feature type="region of interest" description="Disordered" evidence="9">
    <location>
        <begin position="118"/>
        <end position="185"/>
    </location>
</feature>
<feature type="compositionally biased region" description="Basic and acidic residues" evidence="9">
    <location>
        <begin position="154"/>
        <end position="182"/>
    </location>
</feature>
<evidence type="ECO:0000256" key="9">
    <source>
        <dbReference type="SAM" id="MobiDB-lite"/>
    </source>
</evidence>
<dbReference type="Pfam" id="PF02701">
    <property type="entry name" value="Zn_ribbon_Dof"/>
    <property type="match status" value="1"/>
</dbReference>